<organism evidence="2 3">
    <name type="scientific">Aeromicrobium ginsengisoli</name>
    <dbReference type="NCBI Taxonomy" id="363867"/>
    <lineage>
        <taxon>Bacteria</taxon>
        <taxon>Bacillati</taxon>
        <taxon>Actinomycetota</taxon>
        <taxon>Actinomycetes</taxon>
        <taxon>Propionibacteriales</taxon>
        <taxon>Nocardioidaceae</taxon>
        <taxon>Aeromicrobium</taxon>
    </lineage>
</organism>
<feature type="compositionally biased region" description="Basic and acidic residues" evidence="1">
    <location>
        <begin position="40"/>
        <end position="58"/>
    </location>
</feature>
<evidence type="ECO:0000313" key="3">
    <source>
        <dbReference type="Proteomes" id="UP000380867"/>
    </source>
</evidence>
<evidence type="ECO:0000313" key="2">
    <source>
        <dbReference type="EMBL" id="KAA1395841.1"/>
    </source>
</evidence>
<sequence length="391" mass="44473">MPTARRPVRTERPARSRRRRDRIKVASVPAAHPYVRHLSPVREDPGAPRVLRLTDPDPRNPSRVTLSKWWPPVMLEPSWVRRHQADFDVFHLHFGFDGHAPAQLADLVDILRHAGRPLVHTVHDLRSPRQVEREQHDARLDVLIPAADALITLTPGAAHEIKERWGRRAVVLPHPHVVSLATMERIHRRRETPDHRHRPFTVGLRVSKPRPGDDPFTLLPALIRAVRSLPGAILQVDAHPDVLGPSGGRFDVDLARHMQRADHRVRVRVREFFSDAQLWDYLAGLDASVLPYRFGTHSSWLEACRDVGTAVVAPSCGYFADQAPVFRFGMDDHGLDEDSLVNAVRRAYEQWPVEPVPVEERVEQRQQLAAAHARIYLDVLAGESARDRLEP</sequence>
<feature type="region of interest" description="Disordered" evidence="1">
    <location>
        <begin position="39"/>
        <end position="58"/>
    </location>
</feature>
<accession>A0A5M4FC33</accession>
<dbReference type="Gene3D" id="3.40.50.2000">
    <property type="entry name" value="Glycogen Phosphorylase B"/>
    <property type="match status" value="2"/>
</dbReference>
<gene>
    <name evidence="2" type="ORF">ESP70_017045</name>
</gene>
<dbReference type="AlphaFoldDB" id="A0A5M4FC33"/>
<dbReference type="SUPFAM" id="SSF53756">
    <property type="entry name" value="UDP-Glycosyltransferase/glycogen phosphorylase"/>
    <property type="match status" value="1"/>
</dbReference>
<keyword evidence="3" id="KW-1185">Reference proteome</keyword>
<comment type="caution">
    <text evidence="2">The sequence shown here is derived from an EMBL/GenBank/DDBJ whole genome shotgun (WGS) entry which is preliminary data.</text>
</comment>
<dbReference type="Proteomes" id="UP000380867">
    <property type="component" value="Unassembled WGS sequence"/>
</dbReference>
<feature type="region of interest" description="Disordered" evidence="1">
    <location>
        <begin position="1"/>
        <end position="24"/>
    </location>
</feature>
<dbReference type="GO" id="GO:0016740">
    <property type="term" value="F:transferase activity"/>
    <property type="evidence" value="ECO:0007669"/>
    <property type="project" value="UniProtKB-KW"/>
</dbReference>
<dbReference type="EMBL" id="SDPQ02000003">
    <property type="protein sequence ID" value="KAA1395841.1"/>
    <property type="molecule type" value="Genomic_DNA"/>
</dbReference>
<proteinExistence type="predicted"/>
<evidence type="ECO:0000256" key="1">
    <source>
        <dbReference type="SAM" id="MobiDB-lite"/>
    </source>
</evidence>
<dbReference type="OrthoDB" id="3287135at2"/>
<name>A0A5M4FC33_9ACTN</name>
<reference evidence="2" key="1">
    <citation type="submission" date="2019-09" db="EMBL/GenBank/DDBJ databases">
        <authorList>
            <person name="Li J."/>
        </authorList>
    </citation>
    <scope>NUCLEOTIDE SEQUENCE [LARGE SCALE GENOMIC DNA]</scope>
    <source>
        <strain evidence="2">JCM 14732</strain>
    </source>
</reference>
<protein>
    <submittedName>
        <fullName evidence="2">Glycosyltransferase</fullName>
    </submittedName>
</protein>